<dbReference type="Pfam" id="PF06271">
    <property type="entry name" value="RDD"/>
    <property type="match status" value="1"/>
</dbReference>
<dbReference type="InterPro" id="IPR010432">
    <property type="entry name" value="RDD"/>
</dbReference>
<dbReference type="EMBL" id="BDQX01000036">
    <property type="protein sequence ID" value="GBG06211.1"/>
    <property type="molecule type" value="Genomic_DNA"/>
</dbReference>
<evidence type="ECO:0000313" key="8">
    <source>
        <dbReference type="EMBL" id="GBG06211.1"/>
    </source>
</evidence>
<comment type="caution">
    <text evidence="8">The sequence shown here is derived from an EMBL/GenBank/DDBJ whole genome shotgun (WGS) entry which is preliminary data.</text>
</comment>
<dbReference type="RefSeq" id="WP_307719151.1">
    <property type="nucleotide sequence ID" value="NZ_BDQX01000036.1"/>
</dbReference>
<evidence type="ECO:0000256" key="4">
    <source>
        <dbReference type="ARBA" id="ARBA00022989"/>
    </source>
</evidence>
<evidence type="ECO:0000256" key="2">
    <source>
        <dbReference type="ARBA" id="ARBA00022475"/>
    </source>
</evidence>
<keyword evidence="2" id="KW-1003">Cell membrane</keyword>
<evidence type="ECO:0000259" key="7">
    <source>
        <dbReference type="Pfam" id="PF06271"/>
    </source>
</evidence>
<feature type="transmembrane region" description="Helical" evidence="6">
    <location>
        <begin position="115"/>
        <end position="136"/>
    </location>
</feature>
<reference evidence="8 9" key="1">
    <citation type="submission" date="2017-08" db="EMBL/GenBank/DDBJ databases">
        <title>Substantial Increase in Enzyme Production by Combined Drug-Resistance Mutations in Paenibacillus agaridevorans.</title>
        <authorList>
            <person name="Tanaka Y."/>
            <person name="Funane K."/>
            <person name="Hosaka T."/>
            <person name="Shiwa Y."/>
            <person name="Fujita N."/>
            <person name="Miyazaki T."/>
            <person name="Yoshikawa H."/>
            <person name="Murakami K."/>
            <person name="Kasahara K."/>
            <person name="Inaoka T."/>
            <person name="Hiraga Y."/>
            <person name="Ochi K."/>
        </authorList>
    </citation>
    <scope>NUCLEOTIDE SEQUENCE [LARGE SCALE GENOMIC DNA]</scope>
    <source>
        <strain evidence="8 9">T-3040</strain>
    </source>
</reference>
<keyword evidence="9" id="KW-1185">Reference proteome</keyword>
<dbReference type="Proteomes" id="UP000245202">
    <property type="component" value="Unassembled WGS sequence"/>
</dbReference>
<keyword evidence="3 6" id="KW-0812">Transmembrane</keyword>
<organism evidence="8 9">
    <name type="scientific">Paenibacillus agaridevorans</name>
    <dbReference type="NCBI Taxonomy" id="171404"/>
    <lineage>
        <taxon>Bacteria</taxon>
        <taxon>Bacillati</taxon>
        <taxon>Bacillota</taxon>
        <taxon>Bacilli</taxon>
        <taxon>Bacillales</taxon>
        <taxon>Paenibacillaceae</taxon>
        <taxon>Paenibacillus</taxon>
    </lineage>
</organism>
<evidence type="ECO:0000256" key="6">
    <source>
        <dbReference type="SAM" id="Phobius"/>
    </source>
</evidence>
<evidence type="ECO:0000313" key="9">
    <source>
        <dbReference type="Proteomes" id="UP000245202"/>
    </source>
</evidence>
<evidence type="ECO:0000256" key="5">
    <source>
        <dbReference type="ARBA" id="ARBA00023136"/>
    </source>
</evidence>
<sequence length="157" mass="17430">MNENHSYPSTNFNPGNNWDHQQPLPNDPAGFWIRFGAILLDGLIIGIPLSVLSLILTGGSSGESVFTNVLSFLYALLLPVFWNGYTVGKKICSIRIIRVINNEPPHIGNMLMRNVIWAVIVGVTFGIALIVDWFMVGLREDKRGIHDFIAGTQVVRV</sequence>
<proteinExistence type="predicted"/>
<feature type="domain" description="RDD" evidence="7">
    <location>
        <begin position="28"/>
        <end position="151"/>
    </location>
</feature>
<gene>
    <name evidence="8" type="ORF">PAT3040_00726</name>
</gene>
<accession>A0A2R5ES48</accession>
<dbReference type="AlphaFoldDB" id="A0A2R5ES48"/>
<evidence type="ECO:0000256" key="1">
    <source>
        <dbReference type="ARBA" id="ARBA00004651"/>
    </source>
</evidence>
<dbReference type="PANTHER" id="PTHR36115">
    <property type="entry name" value="PROLINE-RICH ANTIGEN HOMOLOG-RELATED"/>
    <property type="match status" value="1"/>
</dbReference>
<keyword evidence="4 6" id="KW-1133">Transmembrane helix</keyword>
<evidence type="ECO:0000256" key="3">
    <source>
        <dbReference type="ARBA" id="ARBA00022692"/>
    </source>
</evidence>
<dbReference type="GO" id="GO:0005886">
    <property type="term" value="C:plasma membrane"/>
    <property type="evidence" value="ECO:0007669"/>
    <property type="project" value="UniProtKB-SubCell"/>
</dbReference>
<protein>
    <submittedName>
        <fullName evidence="8">Putative RDD family protein</fullName>
    </submittedName>
</protein>
<comment type="subcellular location">
    <subcellularLocation>
        <location evidence="1">Cell membrane</location>
        <topology evidence="1">Multi-pass membrane protein</topology>
    </subcellularLocation>
</comment>
<feature type="transmembrane region" description="Helical" evidence="6">
    <location>
        <begin position="65"/>
        <end position="82"/>
    </location>
</feature>
<keyword evidence="5 6" id="KW-0472">Membrane</keyword>
<name>A0A2R5ES48_9BACL</name>
<dbReference type="PANTHER" id="PTHR36115:SF9">
    <property type="entry name" value="LMO1584 PROTEIN"/>
    <property type="match status" value="1"/>
</dbReference>
<feature type="transmembrane region" description="Helical" evidence="6">
    <location>
        <begin position="31"/>
        <end position="56"/>
    </location>
</feature>
<dbReference type="InterPro" id="IPR051791">
    <property type="entry name" value="Pra-immunoreactive"/>
</dbReference>